<proteinExistence type="predicted"/>
<evidence type="ECO:0000313" key="3">
    <source>
        <dbReference type="EMBL" id="PWV63489.1"/>
    </source>
</evidence>
<feature type="domain" description="Smr" evidence="2">
    <location>
        <begin position="97"/>
        <end position="178"/>
    </location>
</feature>
<protein>
    <submittedName>
        <fullName evidence="3">DNA-nicking Smr family endonuclease</fullName>
    </submittedName>
</protein>
<dbReference type="PANTHER" id="PTHR35562">
    <property type="entry name" value="DNA ENDONUCLEASE SMRA-RELATED"/>
    <property type="match status" value="1"/>
</dbReference>
<dbReference type="PANTHER" id="PTHR35562:SF2">
    <property type="entry name" value="DNA ENDONUCLEASE SMRA-RELATED"/>
    <property type="match status" value="1"/>
</dbReference>
<dbReference type="EMBL" id="QGTJ01000003">
    <property type="protein sequence ID" value="PWV63489.1"/>
    <property type="molecule type" value="Genomic_DNA"/>
</dbReference>
<dbReference type="OrthoDB" id="9808881at2"/>
<dbReference type="Pfam" id="PF01713">
    <property type="entry name" value="Smr"/>
    <property type="match status" value="1"/>
</dbReference>
<dbReference type="AlphaFoldDB" id="A0A317MXF2"/>
<comment type="caution">
    <text evidence="3">The sequence shown here is derived from an EMBL/GenBank/DDBJ whole genome shotgun (WGS) entry which is preliminary data.</text>
</comment>
<dbReference type="Proteomes" id="UP000246569">
    <property type="component" value="Unassembled WGS sequence"/>
</dbReference>
<keyword evidence="3" id="KW-0378">Hydrolase</keyword>
<dbReference type="RefSeq" id="WP_110018047.1">
    <property type="nucleotide sequence ID" value="NZ_QGTJ01000003.1"/>
</dbReference>
<evidence type="ECO:0000259" key="2">
    <source>
        <dbReference type="PROSITE" id="PS50828"/>
    </source>
</evidence>
<reference evidence="3 4" key="1">
    <citation type="submission" date="2018-05" db="EMBL/GenBank/DDBJ databases">
        <title>Genomic Encyclopedia of Type Strains, Phase IV (KMG-IV): sequencing the most valuable type-strain genomes for metagenomic binning, comparative biology and taxonomic classification.</title>
        <authorList>
            <person name="Goeker M."/>
        </authorList>
    </citation>
    <scope>NUCLEOTIDE SEQUENCE [LARGE SCALE GENOMIC DNA]</scope>
    <source>
        <strain evidence="3 4">DSM 23606</strain>
    </source>
</reference>
<dbReference type="SUPFAM" id="SSF160443">
    <property type="entry name" value="SMR domain-like"/>
    <property type="match status" value="1"/>
</dbReference>
<sequence length="180" mass="20556">MSASDEHTDGASREFRQAIGEIEPIRSDTVEPWRPPRPPIPLQSLADDKQVLRDMVSDYFEPADIETGEHLSYCRDGVQTGVLRKLRRGQYPPGAQLDLHGLYWAEARESVHLFLQMVRRERVHCVRIVHGKGNRSHHRGPVLKQKLNRYLRLRDDVLAFCSARAHDGGTGALYVLLRSL</sequence>
<dbReference type="PROSITE" id="PS50828">
    <property type="entry name" value="SMR"/>
    <property type="match status" value="1"/>
</dbReference>
<keyword evidence="3" id="KW-0540">Nuclease</keyword>
<dbReference type="Gene3D" id="3.30.1370.110">
    <property type="match status" value="1"/>
</dbReference>
<keyword evidence="4" id="KW-1185">Reference proteome</keyword>
<dbReference type="InterPro" id="IPR002625">
    <property type="entry name" value="Smr_dom"/>
</dbReference>
<dbReference type="GO" id="GO:0004519">
    <property type="term" value="F:endonuclease activity"/>
    <property type="evidence" value="ECO:0007669"/>
    <property type="project" value="UniProtKB-KW"/>
</dbReference>
<feature type="region of interest" description="Disordered" evidence="1">
    <location>
        <begin position="1"/>
        <end position="42"/>
    </location>
</feature>
<dbReference type="InterPro" id="IPR036063">
    <property type="entry name" value="Smr_dom_sf"/>
</dbReference>
<feature type="compositionally biased region" description="Basic and acidic residues" evidence="1">
    <location>
        <begin position="1"/>
        <end position="16"/>
    </location>
</feature>
<evidence type="ECO:0000256" key="1">
    <source>
        <dbReference type="SAM" id="MobiDB-lite"/>
    </source>
</evidence>
<gene>
    <name evidence="3" type="ORF">C7443_103420</name>
</gene>
<keyword evidence="3" id="KW-0255">Endonuclease</keyword>
<name>A0A317MXF2_9GAMM</name>
<accession>A0A317MXF2</accession>
<evidence type="ECO:0000313" key="4">
    <source>
        <dbReference type="Proteomes" id="UP000246569"/>
    </source>
</evidence>
<organism evidence="3 4">
    <name type="scientific">Plasticicumulans acidivorans</name>
    <dbReference type="NCBI Taxonomy" id="886464"/>
    <lineage>
        <taxon>Bacteria</taxon>
        <taxon>Pseudomonadati</taxon>
        <taxon>Pseudomonadota</taxon>
        <taxon>Gammaproteobacteria</taxon>
        <taxon>Candidatus Competibacteraceae</taxon>
        <taxon>Plasticicumulans</taxon>
    </lineage>
</organism>
<dbReference type="SMART" id="SM00463">
    <property type="entry name" value="SMR"/>
    <property type="match status" value="1"/>
</dbReference>